<dbReference type="PANTHER" id="PTHR13060">
    <property type="entry name" value="SGT1 PROTEIN HSGT1 SUPPRESSOR OF GCR2"/>
    <property type="match status" value="1"/>
</dbReference>
<protein>
    <submittedName>
        <fullName evidence="2">SGT1 protein-domain-containing protein</fullName>
    </submittedName>
</protein>
<feature type="region of interest" description="Disordered" evidence="1">
    <location>
        <begin position="419"/>
        <end position="448"/>
    </location>
</feature>
<reference evidence="2 3" key="1">
    <citation type="submission" date="2016-07" db="EMBL/GenBank/DDBJ databases">
        <title>Pervasive Adenine N6-methylation of Active Genes in Fungi.</title>
        <authorList>
            <consortium name="DOE Joint Genome Institute"/>
            <person name="Mondo S.J."/>
            <person name="Dannebaum R.O."/>
            <person name="Kuo R.C."/>
            <person name="Labutti K."/>
            <person name="Haridas S."/>
            <person name="Kuo A."/>
            <person name="Salamov A."/>
            <person name="Ahrendt S.R."/>
            <person name="Lipzen A."/>
            <person name="Sullivan W."/>
            <person name="Andreopoulos W.B."/>
            <person name="Clum A."/>
            <person name="Lindquist E."/>
            <person name="Daum C."/>
            <person name="Ramamoorthy G.K."/>
            <person name="Gryganskyi A."/>
            <person name="Culley D."/>
            <person name="Magnuson J.K."/>
            <person name="James T.Y."/>
            <person name="O'Malley M.A."/>
            <person name="Stajich J.E."/>
            <person name="Spatafora J.W."/>
            <person name="Visel A."/>
            <person name="Grigoriev I.V."/>
        </authorList>
    </citation>
    <scope>NUCLEOTIDE SEQUENCE [LARGE SCALE GENOMIC DNA]</scope>
    <source>
        <strain evidence="2 3">12-1054</strain>
    </source>
</reference>
<sequence length="469" mass="53396">MEVKPKDICYYKIFLENPSAQAAQSVLNACYEIARPWTSDYIWQNEPFSICLIGTHLEGSFGFGDCIEDEWFVVWILRSLSERCPQIYVSVTDSDGEFLLIESAMHLPRWLDPDNAENRVWIMRGQLAIIPAPAEAIKARQCPPLPLDDALDHLRNLKPLLFLPEVQKDAFSRILRYPGQARKEMHRTRCRLPRKIATLLHSNRQLVANACTALFYKGPEEDTFIQGLEPDQDYVDMVVKMTRTLYAQIKGVRLLLPPSYKQTNEDEGSDVGYKLTCGLELALRGDEKLRDVADKCLKGPLLTDSDLAKLPMQEDSDAYLYVNFEELEKQTGDDAQTQNDADGEATLKKMVEQMRRFVNDDISGLEGAEIDPLSSEEEDFEDEEEDSDEYDSDDESFENGQDFMSFLRSSVANKDALRAMQFATQQKHEREDAEDSDEDEAGEVPDLKTYMAEMDAELATTTKSTHSLD</sequence>
<dbReference type="RefSeq" id="XP_040728304.1">
    <property type="nucleotide sequence ID" value="XM_040870832.1"/>
</dbReference>
<dbReference type="AlphaFoldDB" id="A0A1Y2FV17"/>
<dbReference type="OrthoDB" id="27237at2759"/>
<dbReference type="InterPro" id="IPR010770">
    <property type="entry name" value="Ecd"/>
</dbReference>
<dbReference type="PANTHER" id="PTHR13060:SF0">
    <property type="entry name" value="PROTEIN ECDYSONELESS HOMOLOG"/>
    <property type="match status" value="1"/>
</dbReference>
<keyword evidence="3" id="KW-1185">Reference proteome</keyword>
<dbReference type="GO" id="GO:0005634">
    <property type="term" value="C:nucleus"/>
    <property type="evidence" value="ECO:0007669"/>
    <property type="project" value="TreeGrafter"/>
</dbReference>
<evidence type="ECO:0000313" key="3">
    <source>
        <dbReference type="Proteomes" id="UP000193685"/>
    </source>
</evidence>
<dbReference type="OMA" id="DYRVWIH"/>
<organism evidence="2 3">
    <name type="scientific">Protomyces lactucae-debilis</name>
    <dbReference type="NCBI Taxonomy" id="2754530"/>
    <lineage>
        <taxon>Eukaryota</taxon>
        <taxon>Fungi</taxon>
        <taxon>Dikarya</taxon>
        <taxon>Ascomycota</taxon>
        <taxon>Taphrinomycotina</taxon>
        <taxon>Taphrinomycetes</taxon>
        <taxon>Taphrinales</taxon>
        <taxon>Protomycetaceae</taxon>
        <taxon>Protomyces</taxon>
    </lineage>
</organism>
<dbReference type="Proteomes" id="UP000193685">
    <property type="component" value="Unassembled WGS sequence"/>
</dbReference>
<dbReference type="EMBL" id="MCFI01000001">
    <property type="protein sequence ID" value="ORY87809.1"/>
    <property type="molecule type" value="Genomic_DNA"/>
</dbReference>
<feature type="compositionally biased region" description="Acidic residues" evidence="1">
    <location>
        <begin position="432"/>
        <end position="443"/>
    </location>
</feature>
<gene>
    <name evidence="2" type="ORF">BCR37DRAFT_390326</name>
</gene>
<accession>A0A1Y2FV17</accession>
<comment type="caution">
    <text evidence="2">The sequence shown here is derived from an EMBL/GenBank/DDBJ whole genome shotgun (WGS) entry which is preliminary data.</text>
</comment>
<evidence type="ECO:0000256" key="1">
    <source>
        <dbReference type="SAM" id="MobiDB-lite"/>
    </source>
</evidence>
<evidence type="ECO:0000313" key="2">
    <source>
        <dbReference type="EMBL" id="ORY87809.1"/>
    </source>
</evidence>
<feature type="region of interest" description="Disordered" evidence="1">
    <location>
        <begin position="360"/>
        <end position="402"/>
    </location>
</feature>
<proteinExistence type="predicted"/>
<name>A0A1Y2FV17_PROLT</name>
<dbReference type="GeneID" id="63787431"/>
<feature type="compositionally biased region" description="Acidic residues" evidence="1">
    <location>
        <begin position="374"/>
        <end position="397"/>
    </location>
</feature>
<dbReference type="STRING" id="56484.A0A1Y2FV17"/>
<dbReference type="Pfam" id="PF07093">
    <property type="entry name" value="SGT1"/>
    <property type="match status" value="1"/>
</dbReference>